<proteinExistence type="predicted"/>
<dbReference type="Proteomes" id="UP000308092">
    <property type="component" value="Unassembled WGS sequence"/>
</dbReference>
<dbReference type="VEuPathDB" id="FungiDB:EYZ11_009553"/>
<comment type="caution">
    <text evidence="1">The sequence shown here is derived from an EMBL/GenBank/DDBJ whole genome shotgun (WGS) entry which is preliminary data.</text>
</comment>
<evidence type="ECO:0000313" key="2">
    <source>
        <dbReference type="Proteomes" id="UP000308092"/>
    </source>
</evidence>
<protein>
    <submittedName>
        <fullName evidence="1">Uncharacterized protein</fullName>
    </submittedName>
</protein>
<organism evidence="1 2">
    <name type="scientific">Aspergillus tanneri</name>
    <dbReference type="NCBI Taxonomy" id="1220188"/>
    <lineage>
        <taxon>Eukaryota</taxon>
        <taxon>Fungi</taxon>
        <taxon>Dikarya</taxon>
        <taxon>Ascomycota</taxon>
        <taxon>Pezizomycotina</taxon>
        <taxon>Eurotiomycetes</taxon>
        <taxon>Eurotiomycetidae</taxon>
        <taxon>Eurotiales</taxon>
        <taxon>Aspergillaceae</taxon>
        <taxon>Aspergillus</taxon>
        <taxon>Aspergillus subgen. Circumdati</taxon>
    </lineage>
</organism>
<sequence length="24" mass="2562">MGLNGFNGQATLQTLMQLNLPGRS</sequence>
<gene>
    <name evidence="1" type="ORF">EYZ11_009553</name>
</gene>
<accession>A0A4S3J834</accession>
<keyword evidence="2" id="KW-1185">Reference proteome</keyword>
<reference evidence="1 2" key="1">
    <citation type="submission" date="2019-03" db="EMBL/GenBank/DDBJ databases">
        <title>The genome sequence of a newly discovered highly antifungal drug resistant Aspergillus species, Aspergillus tanneri NIH 1004.</title>
        <authorList>
            <person name="Mounaud S."/>
            <person name="Singh I."/>
            <person name="Joardar V."/>
            <person name="Pakala S."/>
            <person name="Pakala S."/>
            <person name="Venepally P."/>
            <person name="Hoover J."/>
            <person name="Nierman W."/>
            <person name="Chung J."/>
            <person name="Losada L."/>
        </authorList>
    </citation>
    <scope>NUCLEOTIDE SEQUENCE [LARGE SCALE GENOMIC DNA]</scope>
    <source>
        <strain evidence="1 2">NIH1004</strain>
    </source>
</reference>
<dbReference type="EMBL" id="SOSA01000459">
    <property type="protein sequence ID" value="THC90985.1"/>
    <property type="molecule type" value="Genomic_DNA"/>
</dbReference>
<evidence type="ECO:0000313" key="1">
    <source>
        <dbReference type="EMBL" id="THC90985.1"/>
    </source>
</evidence>
<dbReference type="AlphaFoldDB" id="A0A4S3J834"/>
<name>A0A4S3J834_9EURO</name>